<dbReference type="GO" id="GO:0016780">
    <property type="term" value="F:phosphotransferase activity, for other substituted phosphate groups"/>
    <property type="evidence" value="ECO:0007669"/>
    <property type="project" value="InterPro"/>
</dbReference>
<evidence type="ECO:0000256" key="2">
    <source>
        <dbReference type="ARBA" id="ARBA00010441"/>
    </source>
</evidence>
<accession>A0A5B8XGM8</accession>
<keyword evidence="4 10" id="KW-0812">Transmembrane</keyword>
<dbReference type="InterPro" id="IPR043130">
    <property type="entry name" value="CDP-OH_PTrfase_TM_dom"/>
</dbReference>
<keyword evidence="7 10" id="KW-0472">Membrane</keyword>
<evidence type="ECO:0000256" key="10">
    <source>
        <dbReference type="SAM" id="Phobius"/>
    </source>
</evidence>
<dbReference type="Pfam" id="PF01066">
    <property type="entry name" value="CDP-OH_P_transf"/>
    <property type="match status" value="1"/>
</dbReference>
<keyword evidence="5 10" id="KW-1133">Transmembrane helix</keyword>
<gene>
    <name evidence="11" type="ORF">Deia_00260</name>
</gene>
<reference evidence="11 12" key="1">
    <citation type="journal article" date="2019" name="ISME J.">
        <title>Deianiraea, an extracellular bacterium associated with the ciliate Paramecium, suggests an alternative scenario for the evolution of Rickettsiales.</title>
        <authorList>
            <person name="Castelli M."/>
            <person name="Sabaneyeva E."/>
            <person name="Lanzoni O."/>
            <person name="Lebedeva N."/>
            <person name="Floriano A.M."/>
            <person name="Gaiarsa S."/>
            <person name="Benken K."/>
            <person name="Modeo L."/>
            <person name="Bandi C."/>
            <person name="Potekhin A."/>
            <person name="Sassera D."/>
            <person name="Petroni G."/>
        </authorList>
    </citation>
    <scope>NUCLEOTIDE SEQUENCE [LARGE SCALE GENOMIC DNA]</scope>
    <source>
        <strain evidence="11">CyL4-1</strain>
    </source>
</reference>
<evidence type="ECO:0000256" key="1">
    <source>
        <dbReference type="ARBA" id="ARBA00004141"/>
    </source>
</evidence>
<feature type="transmembrane region" description="Helical" evidence="10">
    <location>
        <begin position="7"/>
        <end position="27"/>
    </location>
</feature>
<evidence type="ECO:0000256" key="8">
    <source>
        <dbReference type="ARBA" id="ARBA00023209"/>
    </source>
</evidence>
<evidence type="ECO:0000256" key="4">
    <source>
        <dbReference type="ARBA" id="ARBA00022692"/>
    </source>
</evidence>
<name>A0A5B8XGM8_9RICK</name>
<feature type="transmembrane region" description="Helical" evidence="10">
    <location>
        <begin position="33"/>
        <end position="52"/>
    </location>
</feature>
<dbReference type="PANTHER" id="PTHR14269:SF61">
    <property type="entry name" value="CDP-DIACYLGLYCEROL--SERINE O-PHOSPHATIDYLTRANSFERASE"/>
    <property type="match status" value="1"/>
</dbReference>
<dbReference type="Gene3D" id="1.20.120.1760">
    <property type="match status" value="1"/>
</dbReference>
<keyword evidence="9" id="KW-1208">Phospholipid metabolism</keyword>
<keyword evidence="12" id="KW-1185">Reference proteome</keyword>
<dbReference type="PANTHER" id="PTHR14269">
    <property type="entry name" value="CDP-DIACYLGLYCEROL--GLYCEROL-3-PHOSPHATE 3-PHOSPHATIDYLTRANSFERASE-RELATED"/>
    <property type="match status" value="1"/>
</dbReference>
<keyword evidence="8" id="KW-0594">Phospholipid biosynthesis</keyword>
<evidence type="ECO:0000256" key="9">
    <source>
        <dbReference type="ARBA" id="ARBA00023264"/>
    </source>
</evidence>
<dbReference type="GO" id="GO:0016020">
    <property type="term" value="C:membrane"/>
    <property type="evidence" value="ECO:0007669"/>
    <property type="project" value="UniProtKB-SubCell"/>
</dbReference>
<evidence type="ECO:0000256" key="6">
    <source>
        <dbReference type="ARBA" id="ARBA00023098"/>
    </source>
</evidence>
<feature type="transmembrane region" description="Helical" evidence="10">
    <location>
        <begin position="172"/>
        <end position="193"/>
    </location>
</feature>
<dbReference type="RefSeq" id="WP_146820365.1">
    <property type="nucleotide sequence ID" value="NZ_CP029077.1"/>
</dbReference>
<proteinExistence type="inferred from homology"/>
<evidence type="ECO:0000313" key="12">
    <source>
        <dbReference type="Proteomes" id="UP000321934"/>
    </source>
</evidence>
<evidence type="ECO:0000256" key="5">
    <source>
        <dbReference type="ARBA" id="ARBA00022989"/>
    </source>
</evidence>
<evidence type="ECO:0000256" key="7">
    <source>
        <dbReference type="ARBA" id="ARBA00023136"/>
    </source>
</evidence>
<evidence type="ECO:0000313" key="11">
    <source>
        <dbReference type="EMBL" id="QED23067.1"/>
    </source>
</evidence>
<dbReference type="AlphaFoldDB" id="A0A5B8XGM8"/>
<sequence>MPRTHIPTIFSMLSVFSGFFAIKYALYGYYNNAIFFIILSAIIDGLDGLVAKKMKAVSTFGGQIDSLCDAFAFGFAPSICLYFWYFSELKTLGWILCFIISSAMIFRLARFNTIQIDKISSYKGINTEMSFVGMPAPIFGIFTMLPIAIVAILDQMCQTSDIFCEYGLIELYYSNIFKYLIIIYYMGISYFAISNIAFPVIKKSGFFKSNFIKLIFAAPFLALSIFNIYATCVAICLVFILYIMYNKIIKIGK</sequence>
<feature type="transmembrane region" description="Helical" evidence="10">
    <location>
        <begin position="214"/>
        <end position="245"/>
    </location>
</feature>
<feature type="transmembrane region" description="Helical" evidence="10">
    <location>
        <begin position="91"/>
        <end position="109"/>
    </location>
</feature>
<dbReference type="InterPro" id="IPR000462">
    <property type="entry name" value="CDP-OH_P_trans"/>
</dbReference>
<dbReference type="OrthoDB" id="9777147at2"/>
<keyword evidence="3" id="KW-0444">Lipid biosynthesis</keyword>
<keyword evidence="6" id="KW-0443">Lipid metabolism</keyword>
<dbReference type="GO" id="GO:0008654">
    <property type="term" value="P:phospholipid biosynthetic process"/>
    <property type="evidence" value="ECO:0007669"/>
    <property type="project" value="UniProtKB-KW"/>
</dbReference>
<comment type="subcellular location">
    <subcellularLocation>
        <location evidence="1">Membrane</location>
        <topology evidence="1">Multi-pass membrane protein</topology>
    </subcellularLocation>
</comment>
<protein>
    <submittedName>
        <fullName evidence="11">Phosphatidylserine synthase</fullName>
    </submittedName>
</protein>
<dbReference type="Proteomes" id="UP000321934">
    <property type="component" value="Chromosome"/>
</dbReference>
<dbReference type="EMBL" id="CP029077">
    <property type="protein sequence ID" value="QED23067.1"/>
    <property type="molecule type" value="Genomic_DNA"/>
</dbReference>
<evidence type="ECO:0000256" key="3">
    <source>
        <dbReference type="ARBA" id="ARBA00022516"/>
    </source>
</evidence>
<comment type="similarity">
    <text evidence="2">Belongs to the CDP-alcohol phosphatidyltransferase class-I family.</text>
</comment>
<feature type="transmembrane region" description="Helical" evidence="10">
    <location>
        <begin position="130"/>
        <end position="152"/>
    </location>
</feature>
<feature type="transmembrane region" description="Helical" evidence="10">
    <location>
        <begin position="64"/>
        <end position="85"/>
    </location>
</feature>
<organism evidence="11 12">
    <name type="scientific">Candidatus Deianiraea vastatrix</name>
    <dbReference type="NCBI Taxonomy" id="2163644"/>
    <lineage>
        <taxon>Bacteria</taxon>
        <taxon>Pseudomonadati</taxon>
        <taxon>Pseudomonadota</taxon>
        <taxon>Alphaproteobacteria</taxon>
        <taxon>Rickettsiales</taxon>
        <taxon>Candidatus Deianiraeaceae</taxon>
        <taxon>Candidatus Deianiraea</taxon>
    </lineage>
</organism>
<dbReference type="InterPro" id="IPR050324">
    <property type="entry name" value="CDP-alcohol_PTase-I"/>
</dbReference>